<dbReference type="GO" id="GO:0008235">
    <property type="term" value="F:metalloexopeptidase activity"/>
    <property type="evidence" value="ECO:0007669"/>
    <property type="project" value="InterPro"/>
</dbReference>
<dbReference type="PANTHER" id="PTHR12147">
    <property type="entry name" value="METALLOPEPTIDASE M28 FAMILY MEMBER"/>
    <property type="match status" value="1"/>
</dbReference>
<dbReference type="Gene3D" id="3.50.30.30">
    <property type="match status" value="1"/>
</dbReference>
<dbReference type="InterPro" id="IPR046450">
    <property type="entry name" value="PA_dom_sf"/>
</dbReference>
<keyword evidence="1" id="KW-0732">Signal</keyword>
<feature type="domain" description="Peptidase M28" evidence="2">
    <location>
        <begin position="257"/>
        <end position="453"/>
    </location>
</feature>
<keyword evidence="3" id="KW-0378">Hydrolase</keyword>
<reference evidence="4" key="1">
    <citation type="submission" date="2017-04" db="EMBL/GenBank/DDBJ databases">
        <authorList>
            <person name="Varghese N."/>
            <person name="Submissions S."/>
        </authorList>
    </citation>
    <scope>NUCLEOTIDE SEQUENCE [LARGE SCALE GENOMIC DNA]</scope>
    <source>
        <strain evidence="4">DSM 16537</strain>
    </source>
</reference>
<keyword evidence="4" id="KW-1185">Reference proteome</keyword>
<dbReference type="GO" id="GO:0006508">
    <property type="term" value="P:proteolysis"/>
    <property type="evidence" value="ECO:0007669"/>
    <property type="project" value="InterPro"/>
</dbReference>
<dbReference type="Gene3D" id="3.40.630.10">
    <property type="entry name" value="Zn peptidases"/>
    <property type="match status" value="1"/>
</dbReference>
<dbReference type="SUPFAM" id="SSF53187">
    <property type="entry name" value="Zn-dependent exopeptidases"/>
    <property type="match status" value="1"/>
</dbReference>
<dbReference type="RefSeq" id="WP_084121721.1">
    <property type="nucleotide sequence ID" value="NZ_LT838813.1"/>
</dbReference>
<gene>
    <name evidence="3" type="ORF">SAMN00777080_3592</name>
</gene>
<keyword evidence="3" id="KW-0645">Protease</keyword>
<proteinExistence type="predicted"/>
<evidence type="ECO:0000313" key="3">
    <source>
        <dbReference type="EMBL" id="SMD44954.1"/>
    </source>
</evidence>
<keyword evidence="3" id="KW-0031">Aminopeptidase</keyword>
<feature type="signal peptide" evidence="1">
    <location>
        <begin position="1"/>
        <end position="21"/>
    </location>
</feature>
<sequence length="495" mass="54581">MKNKKTILCLLAAFVTLSVSAQNGKKSIEANFNDRESISHFRYLASDEMKGRDPIRPEIDLAARYIAEQFWKYGAKEIPGANGYYQDIPFRISGPPTVGKVSLGNNTFTQGDNLLVLDGPSFAGNFELVVVGYGLEEDYKDKDVKGKVVVTNVGAPNRLSPADLFSSGREKIKLAQSKGAVALIEMYNVPTVPWNLVANFLNRTQLTVDNTEGKESLPYIWLRDLNNEHINVIGNGEIKNANIIVEGKINRSVTGKNVVAFIEGTDPKLKNEYVMLSAHYDHVGVGTPNAEGDSIYNGARDNAGGTVAVINAARHFAKNPPKRSILLCAWTAEEKGLLGSAYFAENPLIPLKQIIYNLNIDNGGYNDTSLVTVIGLGRTSVDPLLEKAAAEFGLKAIADPAPEQNLYDRSDNVSFARKGIPAPTYSMGFTAFDENITRHYHQPSDQVDNFDLDYVLLYWKSYVLAAENIANWNERPVWKSGDKYEAIGKELYGIK</sequence>
<accession>A0A1W2H829</accession>
<dbReference type="STRING" id="758820.SAMN00777080_3592"/>
<dbReference type="Proteomes" id="UP000192333">
    <property type="component" value="Chromosome I"/>
</dbReference>
<evidence type="ECO:0000259" key="2">
    <source>
        <dbReference type="Pfam" id="PF04389"/>
    </source>
</evidence>
<dbReference type="AlphaFoldDB" id="A0A1W2H829"/>
<name>A0A1W2H829_9BACT</name>
<evidence type="ECO:0000256" key="1">
    <source>
        <dbReference type="SAM" id="SignalP"/>
    </source>
</evidence>
<dbReference type="GO" id="GO:0004177">
    <property type="term" value="F:aminopeptidase activity"/>
    <property type="evidence" value="ECO:0007669"/>
    <property type="project" value="UniProtKB-KW"/>
</dbReference>
<dbReference type="Pfam" id="PF04389">
    <property type="entry name" value="Peptidase_M28"/>
    <property type="match status" value="1"/>
</dbReference>
<protein>
    <submittedName>
        <fullName evidence="3">Predicted aminopeptidases</fullName>
    </submittedName>
</protein>
<evidence type="ECO:0000313" key="4">
    <source>
        <dbReference type="Proteomes" id="UP000192333"/>
    </source>
</evidence>
<dbReference type="OrthoDB" id="1521787at2"/>
<dbReference type="InterPro" id="IPR007484">
    <property type="entry name" value="Peptidase_M28"/>
</dbReference>
<dbReference type="EMBL" id="LT838813">
    <property type="protein sequence ID" value="SMD44954.1"/>
    <property type="molecule type" value="Genomic_DNA"/>
</dbReference>
<organism evidence="3 4">
    <name type="scientific">Aquiflexum balticum DSM 16537</name>
    <dbReference type="NCBI Taxonomy" id="758820"/>
    <lineage>
        <taxon>Bacteria</taxon>
        <taxon>Pseudomonadati</taxon>
        <taxon>Bacteroidota</taxon>
        <taxon>Cytophagia</taxon>
        <taxon>Cytophagales</taxon>
        <taxon>Cyclobacteriaceae</taxon>
        <taxon>Aquiflexum</taxon>
    </lineage>
</organism>
<dbReference type="PANTHER" id="PTHR12147:SF26">
    <property type="entry name" value="PEPTIDASE M28 DOMAIN-CONTAINING PROTEIN"/>
    <property type="match status" value="1"/>
</dbReference>
<dbReference type="SUPFAM" id="SSF52025">
    <property type="entry name" value="PA domain"/>
    <property type="match status" value="1"/>
</dbReference>
<feature type="chain" id="PRO_5012167504" evidence="1">
    <location>
        <begin position="22"/>
        <end position="495"/>
    </location>
</feature>
<dbReference type="InterPro" id="IPR045175">
    <property type="entry name" value="M28_fam"/>
</dbReference>